<reference evidence="3 4" key="1">
    <citation type="submission" date="2016-02" db="EMBL/GenBank/DDBJ databases">
        <authorList>
            <person name="Wen L."/>
            <person name="He K."/>
            <person name="Yang H."/>
        </authorList>
    </citation>
    <scope>NUCLEOTIDE SEQUENCE [LARGE SCALE GENOMIC DNA]</scope>
    <source>
        <strain evidence="3 4">CV58</strain>
    </source>
</reference>
<feature type="signal peptide" evidence="1">
    <location>
        <begin position="1"/>
        <end position="20"/>
    </location>
</feature>
<evidence type="ECO:0000313" key="3">
    <source>
        <dbReference type="EMBL" id="KXU38553.1"/>
    </source>
</evidence>
<protein>
    <recommendedName>
        <fullName evidence="2">DUF4124 domain-containing protein</fullName>
    </recommendedName>
</protein>
<evidence type="ECO:0000313" key="4">
    <source>
        <dbReference type="Proteomes" id="UP000072660"/>
    </source>
</evidence>
<dbReference type="InterPro" id="IPR025392">
    <property type="entry name" value="DUF4124"/>
</dbReference>
<evidence type="ECO:0000256" key="1">
    <source>
        <dbReference type="SAM" id="SignalP"/>
    </source>
</evidence>
<dbReference type="Proteomes" id="UP000072660">
    <property type="component" value="Unassembled WGS sequence"/>
</dbReference>
<gene>
    <name evidence="3" type="ORF">AXE65_12815</name>
</gene>
<dbReference type="OrthoDB" id="7068596at2"/>
<proteinExistence type="predicted"/>
<evidence type="ECO:0000259" key="2">
    <source>
        <dbReference type="Pfam" id="PF13511"/>
    </source>
</evidence>
<accession>A0A139SVF0</accession>
<dbReference type="AlphaFoldDB" id="A0A139SVF0"/>
<dbReference type="Pfam" id="PF13511">
    <property type="entry name" value="DUF4124"/>
    <property type="match status" value="1"/>
</dbReference>
<feature type="chain" id="PRO_5007299504" description="DUF4124 domain-containing protein" evidence="1">
    <location>
        <begin position="21"/>
        <end position="145"/>
    </location>
</feature>
<sequence length="145" mass="16197">MRNRVFIAALLLVCSASVSAQQIYRWVDEKGSVHFGAQPPQGVEAERISAKAPRPSGVAAPAANKASGVMDAKQQEIELQVKNEVAEQEAERKMFCEQTRTNLAQLRNNPRLSYVDEEGKTHILSDEERQQRLNDAEQSVKDFCL</sequence>
<keyword evidence="4" id="KW-1185">Reference proteome</keyword>
<organism evidence="3 4">
    <name type="scientific">Ventosimonas gracilis</name>
    <dbReference type="NCBI Taxonomy" id="1680762"/>
    <lineage>
        <taxon>Bacteria</taxon>
        <taxon>Pseudomonadati</taxon>
        <taxon>Pseudomonadota</taxon>
        <taxon>Gammaproteobacteria</taxon>
        <taxon>Pseudomonadales</taxon>
        <taxon>Ventosimonadaceae</taxon>
        <taxon>Ventosimonas</taxon>
    </lineage>
</organism>
<feature type="domain" description="DUF4124" evidence="2">
    <location>
        <begin position="10"/>
        <end position="63"/>
    </location>
</feature>
<comment type="caution">
    <text evidence="3">The sequence shown here is derived from an EMBL/GenBank/DDBJ whole genome shotgun (WGS) entry which is preliminary data.</text>
</comment>
<dbReference type="EMBL" id="LSZO01000116">
    <property type="protein sequence ID" value="KXU38553.1"/>
    <property type="molecule type" value="Genomic_DNA"/>
</dbReference>
<keyword evidence="1" id="KW-0732">Signal</keyword>
<dbReference type="RefSeq" id="WP_068389136.1">
    <property type="nucleotide sequence ID" value="NZ_LSZO01000116.1"/>
</dbReference>
<name>A0A139SVF0_9GAMM</name>